<proteinExistence type="predicted"/>
<reference evidence="1 2" key="1">
    <citation type="submission" date="2021-06" db="EMBL/GenBank/DDBJ databases">
        <authorList>
            <person name="Palmer J.M."/>
        </authorList>
    </citation>
    <scope>NUCLEOTIDE SEQUENCE [LARGE SCALE GENOMIC DNA]</scope>
    <source>
        <strain evidence="1 2">MEX-2019</strain>
        <tissue evidence="1">Muscle</tissue>
    </source>
</reference>
<dbReference type="AlphaFoldDB" id="A0AAV9R8P7"/>
<sequence length="70" mass="7313">MLRPQEVDRRSSAEDALLFWPGGGVARRRSGAVLVRHQTSCVQMQEVHFGQTSAIGGDIASGAHAGAAGP</sequence>
<dbReference type="EMBL" id="JAHHUM010002328">
    <property type="protein sequence ID" value="KAK5604730.1"/>
    <property type="molecule type" value="Genomic_DNA"/>
</dbReference>
<organism evidence="1 2">
    <name type="scientific">Crenichthys baileyi</name>
    <name type="common">White River springfish</name>
    <dbReference type="NCBI Taxonomy" id="28760"/>
    <lineage>
        <taxon>Eukaryota</taxon>
        <taxon>Metazoa</taxon>
        <taxon>Chordata</taxon>
        <taxon>Craniata</taxon>
        <taxon>Vertebrata</taxon>
        <taxon>Euteleostomi</taxon>
        <taxon>Actinopterygii</taxon>
        <taxon>Neopterygii</taxon>
        <taxon>Teleostei</taxon>
        <taxon>Neoteleostei</taxon>
        <taxon>Acanthomorphata</taxon>
        <taxon>Ovalentaria</taxon>
        <taxon>Atherinomorphae</taxon>
        <taxon>Cyprinodontiformes</taxon>
        <taxon>Goodeidae</taxon>
        <taxon>Crenichthys</taxon>
    </lineage>
</organism>
<gene>
    <name evidence="1" type="ORF">CRENBAI_011979</name>
</gene>
<dbReference type="Proteomes" id="UP001311232">
    <property type="component" value="Unassembled WGS sequence"/>
</dbReference>
<protein>
    <submittedName>
        <fullName evidence="1">Uncharacterized protein</fullName>
    </submittedName>
</protein>
<name>A0AAV9R8P7_9TELE</name>
<accession>A0AAV9R8P7</accession>
<evidence type="ECO:0000313" key="2">
    <source>
        <dbReference type="Proteomes" id="UP001311232"/>
    </source>
</evidence>
<evidence type="ECO:0000313" key="1">
    <source>
        <dbReference type="EMBL" id="KAK5604730.1"/>
    </source>
</evidence>
<keyword evidence="2" id="KW-1185">Reference proteome</keyword>
<comment type="caution">
    <text evidence="1">The sequence shown here is derived from an EMBL/GenBank/DDBJ whole genome shotgun (WGS) entry which is preliminary data.</text>
</comment>